<keyword evidence="3 6" id="KW-0996">Nickel insertion</keyword>
<dbReference type="RefSeq" id="WP_264270551.1">
    <property type="nucleotide sequence ID" value="NZ_BAAAWO010000001.1"/>
</dbReference>
<evidence type="ECO:0000256" key="4">
    <source>
        <dbReference type="ARBA" id="ARBA00023134"/>
    </source>
</evidence>
<evidence type="ECO:0000259" key="7">
    <source>
        <dbReference type="Pfam" id="PF02492"/>
    </source>
</evidence>
<keyword evidence="2 6" id="KW-0547">Nucleotide-binding</keyword>
<dbReference type="EMBL" id="JAVDYI010000001">
    <property type="protein sequence ID" value="MDR7358256.1"/>
    <property type="molecule type" value="Genomic_DNA"/>
</dbReference>
<name>A0ABU2BJ27_9MICC</name>
<protein>
    <recommendedName>
        <fullName evidence="6">Urease accessory protein UreG</fullName>
    </recommendedName>
</protein>
<comment type="caution">
    <text evidence="8">The sequence shown here is derived from an EMBL/GenBank/DDBJ whole genome shotgun (WGS) entry which is preliminary data.</text>
</comment>
<dbReference type="HAMAP" id="MF_01389">
    <property type="entry name" value="UreG"/>
    <property type="match status" value="1"/>
</dbReference>
<dbReference type="CDD" id="cd05540">
    <property type="entry name" value="UreG"/>
    <property type="match status" value="1"/>
</dbReference>
<comment type="similarity">
    <text evidence="1 6">Belongs to the SIMIBI class G3E GTPase family. UreG subfamily.</text>
</comment>
<dbReference type="Pfam" id="PF02492">
    <property type="entry name" value="cobW"/>
    <property type="match status" value="1"/>
</dbReference>
<feature type="domain" description="CobW/HypB/UreG nucleotide-binding" evidence="7">
    <location>
        <begin position="7"/>
        <end position="176"/>
    </location>
</feature>
<keyword evidence="4 6" id="KW-0342">GTP-binding</keyword>
<dbReference type="InterPro" id="IPR003495">
    <property type="entry name" value="CobW/HypB/UreG_nucleotide-bd"/>
</dbReference>
<accession>A0ABU2BJ27</accession>
<dbReference type="Gene3D" id="3.40.50.300">
    <property type="entry name" value="P-loop containing nucleotide triphosphate hydrolases"/>
    <property type="match status" value="1"/>
</dbReference>
<dbReference type="PANTHER" id="PTHR31715:SF0">
    <property type="entry name" value="UREASE ACCESSORY PROTEIN G"/>
    <property type="match status" value="1"/>
</dbReference>
<evidence type="ECO:0000256" key="3">
    <source>
        <dbReference type="ARBA" id="ARBA00022988"/>
    </source>
</evidence>
<comment type="subunit">
    <text evidence="6">Homodimer. UreD, UreF and UreG form a complex that acts as a GTP-hydrolysis-dependent molecular chaperone, activating the urease apoprotein by helping to assemble the nickel containing metallocenter of UreC. The UreE protein probably delivers the nickel.</text>
</comment>
<comment type="function">
    <text evidence="6">Facilitates the functional incorporation of the urease nickel metallocenter. This process requires GTP hydrolysis, probably effectuated by UreG.</text>
</comment>
<dbReference type="InterPro" id="IPR004400">
    <property type="entry name" value="UreG"/>
</dbReference>
<proteinExistence type="inferred from homology"/>
<evidence type="ECO:0000256" key="6">
    <source>
        <dbReference type="HAMAP-Rule" id="MF_01389"/>
    </source>
</evidence>
<dbReference type="InterPro" id="IPR027417">
    <property type="entry name" value="P-loop_NTPase"/>
</dbReference>
<dbReference type="PIRSF" id="PIRSF005624">
    <property type="entry name" value="Ni-bind_GTPase"/>
    <property type="match status" value="1"/>
</dbReference>
<evidence type="ECO:0000256" key="5">
    <source>
        <dbReference type="ARBA" id="ARBA00023186"/>
    </source>
</evidence>
<keyword evidence="5 6" id="KW-0143">Chaperone</keyword>
<evidence type="ECO:0000313" key="8">
    <source>
        <dbReference type="EMBL" id="MDR7358256.1"/>
    </source>
</evidence>
<sequence>MMEPICIGIGGPVGAGKTQLIERITRRLNDEVSMAAITNDIYTIEDAKILAANGVLPLDRIVGIETGGCPHTAIREDTSMNSAAIEELKAKHPDLQVIFVESGGDNLSATFSPELVDFSVYIIDVAQGEKIPRKAGQGMIKSDLFIINKTDLAPYVGADLSVMERDSKEFRGDKPFCFTNLKTDEGLDTVIDWLKHEVLMLDLG</sequence>
<reference evidence="8 9" key="1">
    <citation type="submission" date="2023-07" db="EMBL/GenBank/DDBJ databases">
        <title>Sequencing the genomes of 1000 actinobacteria strains.</title>
        <authorList>
            <person name="Klenk H.-P."/>
        </authorList>
    </citation>
    <scope>NUCLEOTIDE SEQUENCE [LARGE SCALE GENOMIC DNA]</scope>
    <source>
        <strain evidence="8 9">DSM 20167</strain>
    </source>
</reference>
<dbReference type="NCBIfam" id="TIGR00101">
    <property type="entry name" value="ureG"/>
    <property type="match status" value="1"/>
</dbReference>
<feature type="binding site" evidence="6">
    <location>
        <begin position="11"/>
        <end position="18"/>
    </location>
    <ligand>
        <name>GTP</name>
        <dbReference type="ChEBI" id="CHEBI:37565"/>
    </ligand>
</feature>
<dbReference type="Proteomes" id="UP001183817">
    <property type="component" value="Unassembled WGS sequence"/>
</dbReference>
<evidence type="ECO:0000256" key="2">
    <source>
        <dbReference type="ARBA" id="ARBA00022741"/>
    </source>
</evidence>
<keyword evidence="6" id="KW-0963">Cytoplasm</keyword>
<dbReference type="PANTHER" id="PTHR31715">
    <property type="entry name" value="UREASE ACCESSORY PROTEIN G"/>
    <property type="match status" value="1"/>
</dbReference>
<organism evidence="8 9">
    <name type="scientific">Paeniglutamicibacter sulfureus</name>
    <dbReference type="NCBI Taxonomy" id="43666"/>
    <lineage>
        <taxon>Bacteria</taxon>
        <taxon>Bacillati</taxon>
        <taxon>Actinomycetota</taxon>
        <taxon>Actinomycetes</taxon>
        <taxon>Micrococcales</taxon>
        <taxon>Micrococcaceae</taxon>
        <taxon>Paeniglutamicibacter</taxon>
    </lineage>
</organism>
<keyword evidence="9" id="KW-1185">Reference proteome</keyword>
<comment type="subcellular location">
    <subcellularLocation>
        <location evidence="6">Cytoplasm</location>
    </subcellularLocation>
</comment>
<evidence type="ECO:0000313" key="9">
    <source>
        <dbReference type="Proteomes" id="UP001183817"/>
    </source>
</evidence>
<evidence type="ECO:0000256" key="1">
    <source>
        <dbReference type="ARBA" id="ARBA00005732"/>
    </source>
</evidence>
<gene>
    <name evidence="6" type="primary">ureG</name>
    <name evidence="8" type="ORF">J2S64_001947</name>
</gene>
<dbReference type="SUPFAM" id="SSF52540">
    <property type="entry name" value="P-loop containing nucleoside triphosphate hydrolases"/>
    <property type="match status" value="1"/>
</dbReference>